<evidence type="ECO:0000256" key="1">
    <source>
        <dbReference type="SAM" id="Phobius"/>
    </source>
</evidence>
<feature type="transmembrane region" description="Helical" evidence="1">
    <location>
        <begin position="120"/>
        <end position="141"/>
    </location>
</feature>
<feature type="transmembrane region" description="Helical" evidence="1">
    <location>
        <begin position="72"/>
        <end position="91"/>
    </location>
</feature>
<name>A0A4Y9Y0H7_9APHY</name>
<accession>A0A4Y9Y0H7</accession>
<sequence length="356" mass="39207">MSAEFQHGWYIGNIGISILYGACVREAGSKILCDMIAGLTNGDFAGIELVIYGASMRVLYQRKSQHRNRVDIFFMVFSTVLLLCCTINLAANCVFGEEWWIVNQNYPGGSEQWFADNAAVWYQTWASAANVLVQILADALLIYRCFVLWQTPFIIALPCLVWLASVGLGITTLYYSGSPGGNDYAGLAQTTSTAYLACTMAINISMTVLIVGRIIYFARTTERVLMNGSTRQYFSIASIIVESALLYTVFGLMYLVTFAIGSDLGALFMSFYAMFTVISPQLIILRVVTGSAWDRKTHNNMTTISFADRSMSANATAGSRTLNNNNSGHISLSKTSLRDGSLRESKLESPLEYDAV</sequence>
<keyword evidence="1" id="KW-1133">Transmembrane helix</keyword>
<keyword evidence="1" id="KW-0472">Membrane</keyword>
<dbReference type="EMBL" id="SEKV01000549">
    <property type="protein sequence ID" value="TFY55926.1"/>
    <property type="molecule type" value="Genomic_DNA"/>
</dbReference>
<evidence type="ECO:0000313" key="2">
    <source>
        <dbReference type="EMBL" id="TFY55926.1"/>
    </source>
</evidence>
<proteinExistence type="predicted"/>
<feature type="transmembrane region" description="Helical" evidence="1">
    <location>
        <begin position="194"/>
        <end position="216"/>
    </location>
</feature>
<organism evidence="2 3">
    <name type="scientific">Rhodofomes roseus</name>
    <dbReference type="NCBI Taxonomy" id="34475"/>
    <lineage>
        <taxon>Eukaryota</taxon>
        <taxon>Fungi</taxon>
        <taxon>Dikarya</taxon>
        <taxon>Basidiomycota</taxon>
        <taxon>Agaricomycotina</taxon>
        <taxon>Agaricomycetes</taxon>
        <taxon>Polyporales</taxon>
        <taxon>Rhodofomes</taxon>
    </lineage>
</organism>
<feature type="transmembrane region" description="Helical" evidence="1">
    <location>
        <begin position="44"/>
        <end position="60"/>
    </location>
</feature>
<evidence type="ECO:0000313" key="3">
    <source>
        <dbReference type="Proteomes" id="UP000298390"/>
    </source>
</evidence>
<gene>
    <name evidence="2" type="ORF">EVJ58_g7943</name>
</gene>
<protein>
    <submittedName>
        <fullName evidence="2">Uncharacterized protein</fullName>
    </submittedName>
</protein>
<reference evidence="2 3" key="1">
    <citation type="submission" date="2019-01" db="EMBL/GenBank/DDBJ databases">
        <title>Genome sequencing of the rare red list fungi Fomitopsis rosea.</title>
        <authorList>
            <person name="Buettner E."/>
            <person name="Kellner H."/>
        </authorList>
    </citation>
    <scope>NUCLEOTIDE SEQUENCE [LARGE SCALE GENOMIC DNA]</scope>
    <source>
        <strain evidence="2 3">DSM 105464</strain>
    </source>
</reference>
<feature type="transmembrane region" description="Helical" evidence="1">
    <location>
        <begin position="153"/>
        <end position="174"/>
    </location>
</feature>
<comment type="caution">
    <text evidence="2">The sequence shown here is derived from an EMBL/GenBank/DDBJ whole genome shotgun (WGS) entry which is preliminary data.</text>
</comment>
<keyword evidence="1" id="KW-0812">Transmembrane</keyword>
<dbReference type="AlphaFoldDB" id="A0A4Y9Y0H7"/>
<feature type="transmembrane region" description="Helical" evidence="1">
    <location>
        <begin position="236"/>
        <end position="260"/>
    </location>
</feature>
<feature type="transmembrane region" description="Helical" evidence="1">
    <location>
        <begin position="266"/>
        <end position="288"/>
    </location>
</feature>
<dbReference type="Proteomes" id="UP000298390">
    <property type="component" value="Unassembled WGS sequence"/>
</dbReference>